<dbReference type="Pfam" id="PF06342">
    <property type="entry name" value="DUF1057"/>
    <property type="match status" value="1"/>
</dbReference>
<comment type="caution">
    <text evidence="2">The sequence shown here is derived from an EMBL/GenBank/DDBJ whole genome shotgun (WGS) entry which is preliminary data.</text>
</comment>
<dbReference type="CDD" id="cd09917">
    <property type="entry name" value="F-box_SF"/>
    <property type="match status" value="1"/>
</dbReference>
<reference evidence="2 3" key="1">
    <citation type="submission" date="2023-08" db="EMBL/GenBank/DDBJ databases">
        <title>A Necator americanus chromosomal reference genome.</title>
        <authorList>
            <person name="Ilik V."/>
            <person name="Petrzelkova K.J."/>
            <person name="Pardy F."/>
            <person name="Fuh T."/>
            <person name="Niatou-Singa F.S."/>
            <person name="Gouil Q."/>
            <person name="Baker L."/>
            <person name="Ritchie M.E."/>
            <person name="Jex A.R."/>
            <person name="Gazzola D."/>
            <person name="Li H."/>
            <person name="Toshio Fujiwara R."/>
            <person name="Zhan B."/>
            <person name="Aroian R.V."/>
            <person name="Pafco B."/>
            <person name="Schwarz E.M."/>
        </authorList>
    </citation>
    <scope>NUCLEOTIDE SEQUENCE [LARGE SCALE GENOMIC DNA]</scope>
    <source>
        <strain evidence="2 3">Aroian</strain>
        <tissue evidence="2">Whole animal</tissue>
    </source>
</reference>
<dbReference type="Gene3D" id="1.20.1280.50">
    <property type="match status" value="1"/>
</dbReference>
<dbReference type="Gene3D" id="3.40.50.1820">
    <property type="entry name" value="alpha/beta hydrolase"/>
    <property type="match status" value="1"/>
</dbReference>
<gene>
    <name evidence="2" type="primary">Necator_chrIV.g17267</name>
    <name evidence="2" type="ORF">RB195_003969</name>
</gene>
<dbReference type="PROSITE" id="PS50181">
    <property type="entry name" value="FBOX"/>
    <property type="match status" value="1"/>
</dbReference>
<dbReference type="SUPFAM" id="SSF53474">
    <property type="entry name" value="alpha/beta-Hydrolases"/>
    <property type="match status" value="1"/>
</dbReference>
<dbReference type="InterPro" id="IPR010463">
    <property type="entry name" value="DUF1057"/>
</dbReference>
<evidence type="ECO:0000313" key="3">
    <source>
        <dbReference type="Proteomes" id="UP001303046"/>
    </source>
</evidence>
<dbReference type="PANTHER" id="PTHR47533">
    <property type="entry name" value="PROTEIN CBG21859"/>
    <property type="match status" value="1"/>
</dbReference>
<proteinExistence type="predicted"/>
<dbReference type="SMART" id="SM00256">
    <property type="entry name" value="FBOX"/>
    <property type="match status" value="1"/>
</dbReference>
<name>A0ABR1DR22_NECAM</name>
<dbReference type="Pfam" id="PF12937">
    <property type="entry name" value="F-box-like"/>
    <property type="match status" value="1"/>
</dbReference>
<accession>A0ABR1DR22</accession>
<evidence type="ECO:0000259" key="1">
    <source>
        <dbReference type="PROSITE" id="PS50181"/>
    </source>
</evidence>
<dbReference type="SUPFAM" id="SSF81383">
    <property type="entry name" value="F-box domain"/>
    <property type="match status" value="1"/>
</dbReference>
<protein>
    <recommendedName>
        <fullName evidence="1">F-box domain-containing protein</fullName>
    </recommendedName>
</protein>
<dbReference type="InterPro" id="IPR029058">
    <property type="entry name" value="AB_hydrolase_fold"/>
</dbReference>
<dbReference type="InterPro" id="IPR036047">
    <property type="entry name" value="F-box-like_dom_sf"/>
</dbReference>
<feature type="domain" description="F-box" evidence="1">
    <location>
        <begin position="90"/>
        <end position="134"/>
    </location>
</feature>
<dbReference type="EMBL" id="JAVFWL010000004">
    <property type="protein sequence ID" value="KAK6752887.1"/>
    <property type="molecule type" value="Genomic_DNA"/>
</dbReference>
<organism evidence="2 3">
    <name type="scientific">Necator americanus</name>
    <name type="common">Human hookworm</name>
    <dbReference type="NCBI Taxonomy" id="51031"/>
    <lineage>
        <taxon>Eukaryota</taxon>
        <taxon>Metazoa</taxon>
        <taxon>Ecdysozoa</taxon>
        <taxon>Nematoda</taxon>
        <taxon>Chromadorea</taxon>
        <taxon>Rhabditida</taxon>
        <taxon>Rhabditina</taxon>
        <taxon>Rhabditomorpha</taxon>
        <taxon>Strongyloidea</taxon>
        <taxon>Ancylostomatidae</taxon>
        <taxon>Bunostominae</taxon>
        <taxon>Necator</taxon>
    </lineage>
</organism>
<keyword evidence="3" id="KW-1185">Reference proteome</keyword>
<evidence type="ECO:0000313" key="2">
    <source>
        <dbReference type="EMBL" id="KAK6752887.1"/>
    </source>
</evidence>
<dbReference type="InterPro" id="IPR001810">
    <property type="entry name" value="F-box_dom"/>
</dbReference>
<sequence>MNLQPDANEQNVNHNESALDRLPGLSLDDVDDERLGDLASLDGRKVKWALMFAQDKEFYLYLKDIDVVRDPSNELARELFSLRKVGELSTFEFLDLPPEVQLHILNKLSMPDLSACRLVCRWMNELIVKNWHSLPPRRIGCVDFIPNCTEVWGLYFDYNRKLASFANVIISRLVLYYGEITSSLILSLAEVLVQAKIIVKRVIIHNCSCSCEAEDLVAFVKKAHVEVLAIDVCDMENFGKSILLHEAIQKLRCVCFFSNGDDVMSGIIMDPLYYDQPLDLHGLCRLLADWGNGTMEILHFHMYSDAEWAADAESILQELEHVCSRRVWLKHKCEGWERRKESLKSFSLFTFSSTLEKKLIERTFQHTQNEEASMSSSIVDPLLHRQRVQFNTSAGDKIDVEAVFQDTLPSGSKLGTVLAIHGAPGSHKDFKYVTPFLQEKGIRFIGVNMPGFGLTPGDTQLKCDNVERNNFVHELIARIKNLDHLIIMGHSRGSENATCVAARNTDKICGIVLVNPTGLHRHRAMRPSWAATFVIWLYSLGPFAKKIMHPFMKYFYNNILGLRLDTGERAMMCVRTMYNLEYEKALKPCINTINEKENVKVFIVYSGKDPLIEPSISQEFANAFHDQKTVACEEKSDDTEQDVIQQTRNLFFSGVRTVSVYFKRDGHFLQKDRARFIAEGIEAMLQKR</sequence>
<dbReference type="PANTHER" id="PTHR47533:SF4">
    <property type="entry name" value="AB HYDROLASE-1 DOMAIN-CONTAINING PROTEIN"/>
    <property type="match status" value="1"/>
</dbReference>
<dbReference type="Proteomes" id="UP001303046">
    <property type="component" value="Unassembled WGS sequence"/>
</dbReference>